<dbReference type="Pfam" id="PF00675">
    <property type="entry name" value="Peptidase_M16"/>
    <property type="match status" value="1"/>
</dbReference>
<dbReference type="Pfam" id="PF16187">
    <property type="entry name" value="Peptidase_M16_M"/>
    <property type="match status" value="1"/>
</dbReference>
<dbReference type="STRING" id="64791.A0A151X2H9"/>
<evidence type="ECO:0000256" key="6">
    <source>
        <dbReference type="ARBA" id="ARBA00023049"/>
    </source>
</evidence>
<keyword evidence="4" id="KW-0378">Hydrolase</keyword>
<sequence>MFNAYIFKQAACGLCVGVGCFSDPPEIPGMASFLKHMIFMGSEKYSQEDNFEEFIDQHGGTVKASTDYEYTTFHFDIQEEHLLSALDRFAQFFIKPLIKKNSIIQELENIKNEFQLVPCEEDKRQQLFSSFAQTDPANKFTWDHLITFGDNVHIDKLHKELHTFRYRHYSAHRMKLAIQARLSLDILEKYVATCFTDVPNNGLPPDDFKSNVSFDNSALKKKCKLISDSFEEDRVEITWEIPLSSDFYKSKPYQYISWIIGHEGKGSLISYLRKKMWSSMWSNDKVQCDYEIFLRHNYVYSILKITVMLSYEDQRYLKEVLDAIFSFINLLKREDPQKKTICYEIYKRQEYEFRFANEKDPMDYVKDLCEGMFFYPPRDYITANKLIDIEYDPEIIQKCLNYLVPDNANITLFKKNLNTPKLKKIDMWSKTKYASIILRKKLRKHWKSIKPLPDFHLPLQNIFLTSDFFLIPIPAEVSKYPVKVHNDRVSEIWYRPDPKFCLLECYMNFQFISPLKFQSPKNAALIDMYCRVLNLLLHEELFPATVAGYDYQISVSEKGITIELNGFNEKLPLLLMTIAKYMVDYPTIVTTDLFEIVKVQQLETYNEMFIKPGIFVRDVKLMILKLVHYTHVDKHTALRGVNFEEFRDFVKSFIDCLYIQCLVQGNITQKAAIETVQQCLEIIKCAPLLTSTIQDVRVTQISLGTSYCKLKNINKVSTASVVTNYYQAGARSMELSMLIDLLMCIMNKQLSNWLSKLPFTYGSCDLQDVNGILGYSITVHIQTNKYTTKHMDQQIEEFLKSFNKILEKFSEKELNDIKKELIKAKHIVYDNLAKEVDRNWNEITKSEYIFDRFEKEVLAIKDIKINELKEWFVKYTMNGNNFRKLSVHVVGTDPKKDAIEIAKTKNSKKESFVLEYIIDDQQKTEVHYYITDIEDYKTRSLFSKCRINDISTTIVK</sequence>
<dbReference type="PANTHER" id="PTHR43690:SF18">
    <property type="entry name" value="INSULIN-DEGRADING ENZYME-RELATED"/>
    <property type="match status" value="1"/>
</dbReference>
<dbReference type="GO" id="GO:0008237">
    <property type="term" value="F:metallopeptidase activity"/>
    <property type="evidence" value="ECO:0007669"/>
    <property type="project" value="UniProtKB-KW"/>
</dbReference>
<dbReference type="InterPro" id="IPR050626">
    <property type="entry name" value="Peptidase_M16"/>
</dbReference>
<gene>
    <name evidence="10" type="ORF">ALC60_06678</name>
</gene>
<proteinExistence type="inferred from homology"/>
<feature type="domain" description="Peptidase M16 N-terminal" evidence="7">
    <location>
        <begin position="8"/>
        <end position="123"/>
    </location>
</feature>
<dbReference type="InterPro" id="IPR011765">
    <property type="entry name" value="Pept_M16_N"/>
</dbReference>
<keyword evidence="3" id="KW-0479">Metal-binding</keyword>
<keyword evidence="6" id="KW-0482">Metalloprotease</keyword>
<keyword evidence="5" id="KW-0862">Zinc</keyword>
<evidence type="ECO:0000313" key="10">
    <source>
        <dbReference type="EMBL" id="KYQ54446.1"/>
    </source>
</evidence>
<name>A0A151X2H9_9HYME</name>
<dbReference type="AlphaFoldDB" id="A0A151X2H9"/>
<keyword evidence="11" id="KW-1185">Reference proteome</keyword>
<evidence type="ECO:0000259" key="7">
    <source>
        <dbReference type="Pfam" id="PF00675"/>
    </source>
</evidence>
<dbReference type="Pfam" id="PF05193">
    <property type="entry name" value="Peptidase_M16_C"/>
    <property type="match status" value="2"/>
</dbReference>
<dbReference type="InterPro" id="IPR032632">
    <property type="entry name" value="Peptidase_M16_M"/>
</dbReference>
<organism evidence="10 11">
    <name type="scientific">Mycetomoellerius zeteki</name>
    <dbReference type="NCBI Taxonomy" id="64791"/>
    <lineage>
        <taxon>Eukaryota</taxon>
        <taxon>Metazoa</taxon>
        <taxon>Ecdysozoa</taxon>
        <taxon>Arthropoda</taxon>
        <taxon>Hexapoda</taxon>
        <taxon>Insecta</taxon>
        <taxon>Pterygota</taxon>
        <taxon>Neoptera</taxon>
        <taxon>Endopterygota</taxon>
        <taxon>Hymenoptera</taxon>
        <taxon>Apocrita</taxon>
        <taxon>Aculeata</taxon>
        <taxon>Formicoidea</taxon>
        <taxon>Formicidae</taxon>
        <taxon>Myrmicinae</taxon>
        <taxon>Mycetomoellerius</taxon>
    </lineage>
</organism>
<dbReference type="PANTHER" id="PTHR43690">
    <property type="entry name" value="NARDILYSIN"/>
    <property type="match status" value="1"/>
</dbReference>
<evidence type="ECO:0000256" key="3">
    <source>
        <dbReference type="ARBA" id="ARBA00022723"/>
    </source>
</evidence>
<evidence type="ECO:0000259" key="8">
    <source>
        <dbReference type="Pfam" id="PF05193"/>
    </source>
</evidence>
<keyword evidence="2" id="KW-0645">Protease</keyword>
<comment type="similarity">
    <text evidence="1">Belongs to the peptidase M16 family.</text>
</comment>
<evidence type="ECO:0000256" key="2">
    <source>
        <dbReference type="ARBA" id="ARBA00022670"/>
    </source>
</evidence>
<accession>A0A151X2H9</accession>
<dbReference type="GO" id="GO:0046872">
    <property type="term" value="F:metal ion binding"/>
    <property type="evidence" value="ECO:0007669"/>
    <property type="project" value="UniProtKB-KW"/>
</dbReference>
<dbReference type="GO" id="GO:0006508">
    <property type="term" value="P:proteolysis"/>
    <property type="evidence" value="ECO:0007669"/>
    <property type="project" value="UniProtKB-KW"/>
</dbReference>
<dbReference type="SUPFAM" id="SSF63411">
    <property type="entry name" value="LuxS/MPP-like metallohydrolase"/>
    <property type="match status" value="4"/>
</dbReference>
<protein>
    <submittedName>
        <fullName evidence="10">Nardilysin</fullName>
    </submittedName>
</protein>
<dbReference type="EMBL" id="KQ982582">
    <property type="protein sequence ID" value="KYQ54446.1"/>
    <property type="molecule type" value="Genomic_DNA"/>
</dbReference>
<evidence type="ECO:0000259" key="9">
    <source>
        <dbReference type="Pfam" id="PF16187"/>
    </source>
</evidence>
<reference evidence="10 11" key="1">
    <citation type="submission" date="2015-09" db="EMBL/GenBank/DDBJ databases">
        <title>Trachymyrmex zeteki WGS genome.</title>
        <authorList>
            <person name="Nygaard S."/>
            <person name="Hu H."/>
            <person name="Boomsma J."/>
            <person name="Zhang G."/>
        </authorList>
    </citation>
    <scope>NUCLEOTIDE SEQUENCE [LARGE SCALE GENOMIC DNA]</scope>
    <source>
        <strain evidence="10">Tzet28-1</strain>
        <tissue evidence="10">Whole body</tissue>
    </source>
</reference>
<evidence type="ECO:0000256" key="4">
    <source>
        <dbReference type="ARBA" id="ARBA00022801"/>
    </source>
</evidence>
<evidence type="ECO:0000313" key="11">
    <source>
        <dbReference type="Proteomes" id="UP000075809"/>
    </source>
</evidence>
<feature type="domain" description="Peptidase M16 C-terminal" evidence="8">
    <location>
        <begin position="641"/>
        <end position="821"/>
    </location>
</feature>
<feature type="domain" description="Peptidase M16 middle/third" evidence="9">
    <location>
        <begin position="353"/>
        <end position="635"/>
    </location>
</feature>
<evidence type="ECO:0000256" key="5">
    <source>
        <dbReference type="ARBA" id="ARBA00022833"/>
    </source>
</evidence>
<dbReference type="Proteomes" id="UP000075809">
    <property type="component" value="Unassembled WGS sequence"/>
</dbReference>
<evidence type="ECO:0000256" key="1">
    <source>
        <dbReference type="ARBA" id="ARBA00007261"/>
    </source>
</evidence>
<feature type="domain" description="Peptidase M16 C-terminal" evidence="8">
    <location>
        <begin position="159"/>
        <end position="338"/>
    </location>
</feature>
<dbReference type="Gene3D" id="3.30.830.10">
    <property type="entry name" value="Metalloenzyme, LuxS/M16 peptidase-like"/>
    <property type="match status" value="4"/>
</dbReference>
<dbReference type="InterPro" id="IPR011249">
    <property type="entry name" value="Metalloenz_LuxS/M16"/>
</dbReference>
<dbReference type="InterPro" id="IPR007863">
    <property type="entry name" value="Peptidase_M16_C"/>
</dbReference>